<dbReference type="PROSITE" id="PS00789">
    <property type="entry name" value="CHORISMATE_SYNTHASE_3"/>
    <property type="match status" value="1"/>
</dbReference>
<dbReference type="PROSITE" id="PS00787">
    <property type="entry name" value="CHORISMATE_SYNTHASE_1"/>
    <property type="match status" value="1"/>
</dbReference>
<dbReference type="NCBIfam" id="NF003793">
    <property type="entry name" value="PRK05382.1"/>
    <property type="match status" value="1"/>
</dbReference>
<evidence type="ECO:0000256" key="7">
    <source>
        <dbReference type="HAMAP-Rule" id="MF_00300"/>
    </source>
</evidence>
<gene>
    <name evidence="7 9" type="primary">aroC</name>
    <name evidence="9" type="ORF">JSR06_00440</name>
</gene>
<dbReference type="InterPro" id="IPR020541">
    <property type="entry name" value="Chorismate_synthase_CS"/>
</dbReference>
<keyword evidence="7" id="KW-0288">FMN</keyword>
<keyword evidence="7" id="KW-0274">FAD</keyword>
<feature type="binding site" evidence="7">
    <location>
        <position position="47"/>
    </location>
    <ligand>
        <name>NADP(+)</name>
        <dbReference type="ChEBI" id="CHEBI:58349"/>
    </ligand>
</feature>
<keyword evidence="6 7" id="KW-0456">Lyase</keyword>
<feature type="binding site" evidence="7">
    <location>
        <begin position="237"/>
        <end position="238"/>
    </location>
    <ligand>
        <name>FMN</name>
        <dbReference type="ChEBI" id="CHEBI:58210"/>
    </ligand>
</feature>
<accession>A0A974XDZ3</accession>
<dbReference type="NCBIfam" id="TIGR00033">
    <property type="entry name" value="aroC"/>
    <property type="match status" value="1"/>
</dbReference>
<dbReference type="GO" id="GO:0010181">
    <property type="term" value="F:FMN binding"/>
    <property type="evidence" value="ECO:0007669"/>
    <property type="project" value="TreeGrafter"/>
</dbReference>
<dbReference type="GO" id="GO:0008652">
    <property type="term" value="P:amino acid biosynthetic process"/>
    <property type="evidence" value="ECO:0007669"/>
    <property type="project" value="UniProtKB-KW"/>
</dbReference>
<evidence type="ECO:0000313" key="9">
    <source>
        <dbReference type="EMBL" id="QSW37919.1"/>
    </source>
</evidence>
<dbReference type="PANTHER" id="PTHR21085:SF0">
    <property type="entry name" value="CHORISMATE SYNTHASE"/>
    <property type="match status" value="1"/>
</dbReference>
<comment type="pathway">
    <text evidence="1 7 8">Metabolic intermediate biosynthesis; chorismate biosynthesis; chorismate from D-erythrose 4-phosphate and phosphoenolpyruvate: step 7/7.</text>
</comment>
<feature type="binding site" evidence="7">
    <location>
        <position position="318"/>
    </location>
    <ligand>
        <name>FMN</name>
        <dbReference type="ChEBI" id="CHEBI:58210"/>
    </ligand>
</feature>
<dbReference type="EC" id="4.2.3.5" evidence="3 7"/>
<dbReference type="EMBL" id="CP071412">
    <property type="protein sequence ID" value="QSW37919.1"/>
    <property type="molecule type" value="Genomic_DNA"/>
</dbReference>
<dbReference type="PIRSF" id="PIRSF001456">
    <property type="entry name" value="Chorismate_synth"/>
    <property type="match status" value="1"/>
</dbReference>
<keyword evidence="7" id="KW-0285">Flavoprotein</keyword>
<evidence type="ECO:0000256" key="3">
    <source>
        <dbReference type="ARBA" id="ARBA00013036"/>
    </source>
</evidence>
<dbReference type="CDD" id="cd07304">
    <property type="entry name" value="Chorismate_synthase"/>
    <property type="match status" value="1"/>
</dbReference>
<evidence type="ECO:0000256" key="6">
    <source>
        <dbReference type="ARBA" id="ARBA00023239"/>
    </source>
</evidence>
<dbReference type="GO" id="GO:0005829">
    <property type="term" value="C:cytosol"/>
    <property type="evidence" value="ECO:0007669"/>
    <property type="project" value="TreeGrafter"/>
</dbReference>
<dbReference type="HAMAP" id="MF_00300">
    <property type="entry name" value="Chorismate_synth"/>
    <property type="match status" value="1"/>
</dbReference>
<dbReference type="InterPro" id="IPR000453">
    <property type="entry name" value="Chorismate_synth"/>
</dbReference>
<comment type="similarity">
    <text evidence="2 7 8">Belongs to the chorismate synthase family.</text>
</comment>
<evidence type="ECO:0000256" key="8">
    <source>
        <dbReference type="RuleBase" id="RU000605"/>
    </source>
</evidence>
<keyword evidence="4 7" id="KW-0028">Amino-acid biosynthesis</keyword>
<comment type="catalytic activity">
    <reaction evidence="7 8">
        <text>5-O-(1-carboxyvinyl)-3-phosphoshikimate = chorismate + phosphate</text>
        <dbReference type="Rhea" id="RHEA:21020"/>
        <dbReference type="ChEBI" id="CHEBI:29748"/>
        <dbReference type="ChEBI" id="CHEBI:43474"/>
        <dbReference type="ChEBI" id="CHEBI:57701"/>
        <dbReference type="EC" id="4.2.3.5"/>
    </reaction>
</comment>
<comment type="subunit">
    <text evidence="7">Homotetramer.</text>
</comment>
<keyword evidence="5 7" id="KW-0057">Aromatic amino acid biosynthesis</keyword>
<evidence type="ECO:0000256" key="4">
    <source>
        <dbReference type="ARBA" id="ARBA00022605"/>
    </source>
</evidence>
<proteinExistence type="inferred from homology"/>
<dbReference type="InterPro" id="IPR035904">
    <property type="entry name" value="Chorismate_synth_AroC_sf"/>
</dbReference>
<feature type="binding site" evidence="7">
    <location>
        <begin position="124"/>
        <end position="126"/>
    </location>
    <ligand>
        <name>FMN</name>
        <dbReference type="ChEBI" id="CHEBI:58210"/>
    </ligand>
</feature>
<dbReference type="Pfam" id="PF01264">
    <property type="entry name" value="Chorismate_synt"/>
    <property type="match status" value="1"/>
</dbReference>
<feature type="binding site" evidence="7">
    <location>
        <position position="277"/>
    </location>
    <ligand>
        <name>FMN</name>
        <dbReference type="ChEBI" id="CHEBI:58210"/>
    </ligand>
</feature>
<sequence length="352" mass="39187">MSNSLGTYFKVTTFGESHGKAIGCIIDGCPSGIEIKKSYIQRFLNKRKPGKSRYVTSRKEKDKVMFLSGVYKDKTTGSPLCLVCYNYNKLSKDYKNIKDVFRPGHADITYFNKYGVRDYRGGGRASARTTISLVIAGSIARKILKDFFNIKIFSYINSVGNKNISFVNKRNIGDNIFSVPNTLNIGDIKKEIREATIKCDSVGSSIKLIITGMLPGIGEPLYKKLDSELTRNLIGINAVKSLSIGNGYHMYRKYGSNSNDQIKSTGFISNNSGGILGGISTGQDILIDIFIKPTPSIYIKQDTICKEYKNRETKIIGRHDPCVGLRAPVIMESISSVVILNLIMKQRLNLFF</sequence>
<feature type="binding site" evidence="7">
    <location>
        <begin position="292"/>
        <end position="296"/>
    </location>
    <ligand>
        <name>FMN</name>
        <dbReference type="ChEBI" id="CHEBI:58210"/>
    </ligand>
</feature>
<dbReference type="Gene3D" id="3.60.150.10">
    <property type="entry name" value="Chorismate synthase AroC"/>
    <property type="match status" value="1"/>
</dbReference>
<organism evidence="9 10">
    <name type="scientific">Candidatus Vidania fulgoroideorum</name>
    <dbReference type="NCBI Taxonomy" id="881286"/>
    <lineage>
        <taxon>Bacteria</taxon>
        <taxon>Pseudomonadati</taxon>
        <taxon>Pseudomonadota</taxon>
        <taxon>Betaproteobacteria</taxon>
        <taxon>Candidatus Vidania</taxon>
    </lineage>
</organism>
<evidence type="ECO:0000256" key="1">
    <source>
        <dbReference type="ARBA" id="ARBA00005044"/>
    </source>
</evidence>
<dbReference type="GO" id="GO:0009423">
    <property type="term" value="P:chorismate biosynthetic process"/>
    <property type="evidence" value="ECO:0007669"/>
    <property type="project" value="UniProtKB-UniRule"/>
</dbReference>
<comment type="cofactor">
    <cofactor evidence="7 8">
        <name>FMNH2</name>
        <dbReference type="ChEBI" id="CHEBI:57618"/>
    </cofactor>
    <text evidence="7 8">Reduced FMN (FMNH(2)).</text>
</comment>
<dbReference type="GO" id="GO:0004107">
    <property type="term" value="F:chorismate synthase activity"/>
    <property type="evidence" value="ECO:0007669"/>
    <property type="project" value="UniProtKB-UniRule"/>
</dbReference>
<dbReference type="AlphaFoldDB" id="A0A974XDZ3"/>
<reference evidence="9" key="2">
    <citation type="submission" date="2021-03" db="EMBL/GenBank/DDBJ databases">
        <title>Alternative transmission patterns in independently acquired nutritional co-symbionts of Dictyopharidae planthoppers.</title>
        <authorList>
            <person name="Michalik A."/>
            <person name="Lukasik P."/>
        </authorList>
    </citation>
    <scope>NUCLEOTIDE SEQUENCE</scope>
    <source>
        <strain evidence="9">RANSCY</strain>
    </source>
</reference>
<dbReference type="Proteomes" id="UP000663347">
    <property type="component" value="Chromosome"/>
</dbReference>
<dbReference type="PANTHER" id="PTHR21085">
    <property type="entry name" value="CHORISMATE SYNTHASE"/>
    <property type="match status" value="1"/>
</dbReference>
<reference evidence="9" key="1">
    <citation type="submission" date="2021-02" db="EMBL/GenBank/DDBJ databases">
        <authorList>
            <person name="Franco D."/>
        </authorList>
    </citation>
    <scope>NUCLEOTIDE SEQUENCE</scope>
    <source>
        <strain evidence="9">RANSCY</strain>
    </source>
</reference>
<name>A0A974XDZ3_9PROT</name>
<protein>
    <recommendedName>
        <fullName evidence="3 7">Chorismate synthase</fullName>
        <shortName evidence="7">CS</shortName>
        <ecNumber evidence="3 7">4.2.3.5</ecNumber>
    </recommendedName>
    <alternativeName>
        <fullName evidence="7">5-enolpyruvylshikimate-3-phosphate phospholyase</fullName>
    </alternativeName>
</protein>
<evidence type="ECO:0000256" key="5">
    <source>
        <dbReference type="ARBA" id="ARBA00023141"/>
    </source>
</evidence>
<feature type="binding site" evidence="7">
    <location>
        <position position="53"/>
    </location>
    <ligand>
        <name>NADP(+)</name>
        <dbReference type="ChEBI" id="CHEBI:58349"/>
    </ligand>
</feature>
<dbReference type="SUPFAM" id="SSF103263">
    <property type="entry name" value="Chorismate synthase, AroC"/>
    <property type="match status" value="1"/>
</dbReference>
<evidence type="ECO:0000256" key="2">
    <source>
        <dbReference type="ARBA" id="ARBA00008014"/>
    </source>
</evidence>
<comment type="function">
    <text evidence="7">Catalyzes the anti-1,4-elimination of the C-3 phosphate and the C-6 proR hydrogen from 5-enolpyruvylshikimate-3-phosphate (EPSP) to yield chorismate, which is the branch point compound that serves as the starting substrate for the three terminal pathways of aromatic amino acid biosynthesis. This reaction introduces a second double bond into the aromatic ring system.</text>
</comment>
<keyword evidence="7" id="KW-0521">NADP</keyword>
<evidence type="ECO:0000313" key="10">
    <source>
        <dbReference type="Proteomes" id="UP000663347"/>
    </source>
</evidence>
<dbReference type="PROSITE" id="PS00788">
    <property type="entry name" value="CHORISMATE_SYNTHASE_2"/>
    <property type="match status" value="1"/>
</dbReference>
<dbReference type="GO" id="GO:0009073">
    <property type="term" value="P:aromatic amino acid family biosynthetic process"/>
    <property type="evidence" value="ECO:0007669"/>
    <property type="project" value="UniProtKB-KW"/>
</dbReference>